<feature type="compositionally biased region" description="Low complexity" evidence="1">
    <location>
        <begin position="81"/>
        <end position="93"/>
    </location>
</feature>
<feature type="region of interest" description="Disordered" evidence="1">
    <location>
        <begin position="81"/>
        <end position="100"/>
    </location>
</feature>
<evidence type="ECO:0000256" key="1">
    <source>
        <dbReference type="SAM" id="MobiDB-lite"/>
    </source>
</evidence>
<gene>
    <name evidence="2" type="ORF">AFUS01_LOCUS38613</name>
</gene>
<evidence type="ECO:0000313" key="2">
    <source>
        <dbReference type="EMBL" id="CAG7828704.1"/>
    </source>
</evidence>
<feature type="region of interest" description="Disordered" evidence="1">
    <location>
        <begin position="1"/>
        <end position="43"/>
    </location>
</feature>
<organism evidence="2 3">
    <name type="scientific">Allacma fusca</name>
    <dbReference type="NCBI Taxonomy" id="39272"/>
    <lineage>
        <taxon>Eukaryota</taxon>
        <taxon>Metazoa</taxon>
        <taxon>Ecdysozoa</taxon>
        <taxon>Arthropoda</taxon>
        <taxon>Hexapoda</taxon>
        <taxon>Collembola</taxon>
        <taxon>Symphypleona</taxon>
        <taxon>Sminthuridae</taxon>
        <taxon>Allacma</taxon>
    </lineage>
</organism>
<accession>A0A8J2PPD8</accession>
<feature type="compositionally biased region" description="Basic and acidic residues" evidence="1">
    <location>
        <begin position="1"/>
        <end position="17"/>
    </location>
</feature>
<name>A0A8J2PPD8_9HEXA</name>
<dbReference type="AlphaFoldDB" id="A0A8J2PPD8"/>
<sequence>MGKSSDHRSEIRERVTDANKVPLGRPGFFSGTKPAGASSMLKPSYLMGNEYSSSANMSSSSNSSSMVTSFANLNQHIPGISASNSSTISGNSSKQAADYSRWSESPMGSYMAFSSQKSSKLLNKRDND</sequence>
<feature type="compositionally biased region" description="Polar residues" evidence="1">
    <location>
        <begin position="112"/>
        <end position="121"/>
    </location>
</feature>
<evidence type="ECO:0000313" key="3">
    <source>
        <dbReference type="Proteomes" id="UP000708208"/>
    </source>
</evidence>
<comment type="caution">
    <text evidence="2">The sequence shown here is derived from an EMBL/GenBank/DDBJ whole genome shotgun (WGS) entry which is preliminary data.</text>
</comment>
<reference evidence="2" key="1">
    <citation type="submission" date="2021-06" db="EMBL/GenBank/DDBJ databases">
        <authorList>
            <person name="Hodson N. C."/>
            <person name="Mongue J. A."/>
            <person name="Jaron S. K."/>
        </authorList>
    </citation>
    <scope>NUCLEOTIDE SEQUENCE</scope>
</reference>
<protein>
    <submittedName>
        <fullName evidence="2">Uncharacterized protein</fullName>
    </submittedName>
</protein>
<feature type="region of interest" description="Disordered" evidence="1">
    <location>
        <begin position="109"/>
        <end position="128"/>
    </location>
</feature>
<proteinExistence type="predicted"/>
<feature type="non-terminal residue" evidence="2">
    <location>
        <position position="128"/>
    </location>
</feature>
<dbReference type="Proteomes" id="UP000708208">
    <property type="component" value="Unassembled WGS sequence"/>
</dbReference>
<keyword evidence="3" id="KW-1185">Reference proteome</keyword>
<dbReference type="EMBL" id="CAJVCH010548451">
    <property type="protein sequence ID" value="CAG7828704.1"/>
    <property type="molecule type" value="Genomic_DNA"/>
</dbReference>